<dbReference type="PROSITE" id="PS00352">
    <property type="entry name" value="CSD_1"/>
    <property type="match status" value="1"/>
</dbReference>
<dbReference type="PRINTS" id="PR00050">
    <property type="entry name" value="COLDSHOCK"/>
</dbReference>
<dbReference type="PANTHER" id="PTHR11544">
    <property type="entry name" value="COLD SHOCK DOMAIN CONTAINING PROTEINS"/>
    <property type="match status" value="1"/>
</dbReference>
<dbReference type="EMBL" id="OKRB01000019">
    <property type="protein sequence ID" value="SPE17889.1"/>
    <property type="molecule type" value="Genomic_DNA"/>
</dbReference>
<dbReference type="InterPro" id="IPR002059">
    <property type="entry name" value="CSP_DNA-bd"/>
</dbReference>
<dbReference type="SUPFAM" id="SSF50249">
    <property type="entry name" value="Nucleic acid-binding proteins"/>
    <property type="match status" value="1"/>
</dbReference>
<dbReference type="GO" id="GO:0003676">
    <property type="term" value="F:nucleic acid binding"/>
    <property type="evidence" value="ECO:0007669"/>
    <property type="project" value="InterPro"/>
</dbReference>
<dbReference type="InterPro" id="IPR012156">
    <property type="entry name" value="Cold_shock_CspA"/>
</dbReference>
<dbReference type="InterPro" id="IPR011129">
    <property type="entry name" value="CSD"/>
</dbReference>
<evidence type="ECO:0000313" key="5">
    <source>
        <dbReference type="EMBL" id="SPE17889.1"/>
    </source>
</evidence>
<dbReference type="SMART" id="SM00357">
    <property type="entry name" value="CSP"/>
    <property type="match status" value="1"/>
</dbReference>
<accession>A0A2N9L3T8</accession>
<organism evidence="5 6">
    <name type="scientific">Candidatus Sulfuritelmatomonas gaucii</name>
    <dbReference type="NCBI Taxonomy" id="2043161"/>
    <lineage>
        <taxon>Bacteria</taxon>
        <taxon>Pseudomonadati</taxon>
        <taxon>Acidobacteriota</taxon>
        <taxon>Terriglobia</taxon>
        <taxon>Terriglobales</taxon>
        <taxon>Acidobacteriaceae</taxon>
        <taxon>Candidatus Sulfuritelmatomonas</taxon>
    </lineage>
</organism>
<dbReference type="OrthoDB" id="9797626at2"/>
<dbReference type="Proteomes" id="UP000239735">
    <property type="component" value="Unassembled WGS sequence"/>
</dbReference>
<dbReference type="InterPro" id="IPR019844">
    <property type="entry name" value="CSD_CS"/>
</dbReference>
<name>A0A2N9L3T8_9BACT</name>
<proteinExistence type="predicted"/>
<dbReference type="InterPro" id="IPR050181">
    <property type="entry name" value="Cold_shock_domain"/>
</dbReference>
<reference evidence="6" key="1">
    <citation type="submission" date="2018-02" db="EMBL/GenBank/DDBJ databases">
        <authorList>
            <person name="Hausmann B."/>
        </authorList>
    </citation>
    <scope>NUCLEOTIDE SEQUENCE [LARGE SCALE GENOMIC DNA]</scope>
    <source>
        <strain evidence="6">Peat soil MAG SbA5</strain>
    </source>
</reference>
<evidence type="ECO:0000259" key="4">
    <source>
        <dbReference type="PROSITE" id="PS51857"/>
    </source>
</evidence>
<evidence type="ECO:0000256" key="2">
    <source>
        <dbReference type="ARBA" id="ARBA00022490"/>
    </source>
</evidence>
<protein>
    <submittedName>
        <fullName evidence="5">Cold shock-like protein CspA</fullName>
    </submittedName>
</protein>
<evidence type="ECO:0000313" key="6">
    <source>
        <dbReference type="Proteomes" id="UP000239735"/>
    </source>
</evidence>
<dbReference type="CDD" id="cd04458">
    <property type="entry name" value="CSP_CDS"/>
    <property type="match status" value="1"/>
</dbReference>
<gene>
    <name evidence="5" type="primary">cspA</name>
    <name evidence="5" type="ORF">SBA5_1150005</name>
</gene>
<keyword evidence="2" id="KW-0963">Cytoplasm</keyword>
<dbReference type="Pfam" id="PF00313">
    <property type="entry name" value="CSD"/>
    <property type="match status" value="1"/>
</dbReference>
<dbReference type="AlphaFoldDB" id="A0A2N9L3T8"/>
<dbReference type="InterPro" id="IPR012340">
    <property type="entry name" value="NA-bd_OB-fold"/>
</dbReference>
<feature type="domain" description="CSD" evidence="4">
    <location>
        <begin position="1"/>
        <end position="65"/>
    </location>
</feature>
<dbReference type="FunFam" id="2.40.50.140:FF:000006">
    <property type="entry name" value="Cold shock protein CspC"/>
    <property type="match status" value="1"/>
</dbReference>
<sequence>MEQGTVKWFNDAKGFGFLSRANGEDVFVHHTAIKSEGFRSLKEGQAVEFDVVKGPKGWQAENVRAL</sequence>
<dbReference type="PIRSF" id="PIRSF002599">
    <property type="entry name" value="Cold_shock_A"/>
    <property type="match status" value="1"/>
</dbReference>
<dbReference type="Gene3D" id="2.40.50.140">
    <property type="entry name" value="Nucleic acid-binding proteins"/>
    <property type="match status" value="1"/>
</dbReference>
<dbReference type="GO" id="GO:0005829">
    <property type="term" value="C:cytosol"/>
    <property type="evidence" value="ECO:0007669"/>
    <property type="project" value="UniProtKB-ARBA"/>
</dbReference>
<evidence type="ECO:0000256" key="3">
    <source>
        <dbReference type="RuleBase" id="RU000408"/>
    </source>
</evidence>
<evidence type="ECO:0000256" key="1">
    <source>
        <dbReference type="ARBA" id="ARBA00004496"/>
    </source>
</evidence>
<dbReference type="PROSITE" id="PS51857">
    <property type="entry name" value="CSD_2"/>
    <property type="match status" value="1"/>
</dbReference>
<comment type="subcellular location">
    <subcellularLocation>
        <location evidence="1 3">Cytoplasm</location>
    </subcellularLocation>
</comment>